<keyword evidence="1" id="KW-1133">Transmembrane helix</keyword>
<evidence type="ECO:0000313" key="2">
    <source>
        <dbReference type="EMBL" id="QHU33606.1"/>
    </source>
</evidence>
<evidence type="ECO:0000256" key="1">
    <source>
        <dbReference type="SAM" id="Phobius"/>
    </source>
</evidence>
<protein>
    <submittedName>
        <fullName evidence="2">Uncharacterized protein</fullName>
    </submittedName>
</protein>
<feature type="transmembrane region" description="Helical" evidence="1">
    <location>
        <begin position="55"/>
        <end position="74"/>
    </location>
</feature>
<feature type="transmembrane region" description="Helical" evidence="1">
    <location>
        <begin position="21"/>
        <end position="49"/>
    </location>
</feature>
<name>A0A6C0LRV9_9ZZZZ</name>
<organism evidence="2">
    <name type="scientific">viral metagenome</name>
    <dbReference type="NCBI Taxonomy" id="1070528"/>
    <lineage>
        <taxon>unclassified sequences</taxon>
        <taxon>metagenomes</taxon>
        <taxon>organismal metagenomes</taxon>
    </lineage>
</organism>
<accession>A0A6C0LRV9</accession>
<sequence>MDRINSGIAYSPEFVKPLNGSYIATTVGLGFIVYLLLWGMLFTSIGMLATKGNKPLYGSLLGASMICIISFHVWGYRHNKKLSITTFSTANSSLPSIPVPDRTITLHTPPELRRQYSMTAHTSEHDRSEKEKYLETMNHEPERYDMSYRDGYIFYTVTGPDGKPRKMFERATPQSLWVRTKDKIKNYPKKKR</sequence>
<keyword evidence="1" id="KW-0472">Membrane</keyword>
<proteinExistence type="predicted"/>
<keyword evidence="1" id="KW-0812">Transmembrane</keyword>
<dbReference type="EMBL" id="MN740559">
    <property type="protein sequence ID" value="QHU33606.1"/>
    <property type="molecule type" value="Genomic_DNA"/>
</dbReference>
<dbReference type="AlphaFoldDB" id="A0A6C0LRV9"/>
<reference evidence="2" key="1">
    <citation type="journal article" date="2020" name="Nature">
        <title>Giant virus diversity and host interactions through global metagenomics.</title>
        <authorList>
            <person name="Schulz F."/>
            <person name="Roux S."/>
            <person name="Paez-Espino D."/>
            <person name="Jungbluth S."/>
            <person name="Walsh D.A."/>
            <person name="Denef V.J."/>
            <person name="McMahon K.D."/>
            <person name="Konstantinidis K.T."/>
            <person name="Eloe-Fadrosh E.A."/>
            <person name="Kyrpides N.C."/>
            <person name="Woyke T."/>
        </authorList>
    </citation>
    <scope>NUCLEOTIDE SEQUENCE</scope>
    <source>
        <strain evidence="2">GVMAG-S-1016704-121</strain>
    </source>
</reference>